<reference evidence="1 2" key="1">
    <citation type="submission" date="2018-05" db="EMBL/GenBank/DDBJ databases">
        <title>Genomic Encyclopedia of Type Strains, Phase IV (KMG-IV): sequencing the most valuable type-strain genomes for metagenomic binning, comparative biology and taxonomic classification.</title>
        <authorList>
            <person name="Goeker M."/>
        </authorList>
    </citation>
    <scope>NUCLEOTIDE SEQUENCE [LARGE SCALE GENOMIC DNA]</scope>
    <source>
        <strain evidence="1 2">DSM 18773</strain>
    </source>
</reference>
<name>A0A316D8A7_9BACL</name>
<keyword evidence="2" id="KW-1185">Reference proteome</keyword>
<dbReference type="Proteomes" id="UP000245634">
    <property type="component" value="Unassembled WGS sequence"/>
</dbReference>
<evidence type="ECO:0000313" key="2">
    <source>
        <dbReference type="Proteomes" id="UP000245634"/>
    </source>
</evidence>
<dbReference type="RefSeq" id="WP_170119490.1">
    <property type="nucleotide sequence ID" value="NZ_QGGL01000013.1"/>
</dbReference>
<evidence type="ECO:0000313" key="1">
    <source>
        <dbReference type="EMBL" id="PWK09668.1"/>
    </source>
</evidence>
<organism evidence="1 2">
    <name type="scientific">Tumebacillus permanentifrigoris</name>
    <dbReference type="NCBI Taxonomy" id="378543"/>
    <lineage>
        <taxon>Bacteria</taxon>
        <taxon>Bacillati</taxon>
        <taxon>Bacillota</taxon>
        <taxon>Bacilli</taxon>
        <taxon>Bacillales</taxon>
        <taxon>Alicyclobacillaceae</taxon>
        <taxon>Tumebacillus</taxon>
    </lineage>
</organism>
<protein>
    <submittedName>
        <fullName evidence="1">Uncharacterized protein</fullName>
    </submittedName>
</protein>
<dbReference type="AlphaFoldDB" id="A0A316D8A7"/>
<dbReference type="EMBL" id="QGGL01000013">
    <property type="protein sequence ID" value="PWK09668.1"/>
    <property type="molecule type" value="Genomic_DNA"/>
</dbReference>
<comment type="caution">
    <text evidence="1">The sequence shown here is derived from an EMBL/GenBank/DDBJ whole genome shotgun (WGS) entry which is preliminary data.</text>
</comment>
<accession>A0A316D8A7</accession>
<proteinExistence type="predicted"/>
<gene>
    <name evidence="1" type="ORF">C7459_113104</name>
</gene>
<sequence length="55" mass="6374">MFWKRIARKAQVLDHRFLEIADGHGIEILHIQTSKSILPAKPGYSFEIVTKKEPK</sequence>